<dbReference type="EMBL" id="CDMY01000298">
    <property type="protein sequence ID" value="CEM00770.1"/>
    <property type="molecule type" value="Genomic_DNA"/>
</dbReference>
<dbReference type="InParanoid" id="A0A0G4ESC3"/>
<sequence length="457" mass="51102">MGEFRRLVHQPWETYRTPLGRQRGVPEYDCLAVPQYDLEDVPDDSYPQTYFRWDGRHADEDVGVHVPYFHAERLPSHPQDTHPASRFSRDGLGKHSTLMAIEMVDDKGRQGAGFDGEGAAEIDMFQRAQREGRQHFARLRGAYHYRKRTFIEYADLREVRTLESQLGEGGAMTEHDASREPVPEKAGVRHDERRADRLYRRGHYCAETQKGNLSDYLVNKEGTIKIADISGGRPFERYRNDGTVNVFRQLIADKEATPPEVVVSSRYNTSFDPEEASVFCIGHLVGKLLFAKSSHRHLSPESLKIVRHATAADPAQRPTLNELMVHSWIIFPPPPSAVYQPPSHQPAPQQKPRPVVVRPAPRAAAPLCVHQPPHYGGPLHNPPPIAPMGIPMHPAHIPTHLKSSQPPPPAVPIPPRFPPAGAGMRPLIAPLAPQHAPHGYGPPPPHWTPTPPGMIPN</sequence>
<reference evidence="2 3" key="1">
    <citation type="submission" date="2014-11" db="EMBL/GenBank/DDBJ databases">
        <authorList>
            <person name="Zhu J."/>
            <person name="Qi W."/>
            <person name="Song R."/>
        </authorList>
    </citation>
    <scope>NUCLEOTIDE SEQUENCE [LARGE SCALE GENOMIC DNA]</scope>
</reference>
<protein>
    <recommendedName>
        <fullName evidence="4">Protein kinase domain-containing protein</fullName>
    </recommendedName>
</protein>
<feature type="region of interest" description="Disordered" evidence="1">
    <location>
        <begin position="435"/>
        <end position="457"/>
    </location>
</feature>
<dbReference type="PhylomeDB" id="A0A0G4ESC3"/>
<feature type="region of interest" description="Disordered" evidence="1">
    <location>
        <begin position="167"/>
        <end position="191"/>
    </location>
</feature>
<dbReference type="OrthoDB" id="417942at2759"/>
<name>A0A0G4ESC3_VITBC</name>
<accession>A0A0G4ESC3</accession>
<proteinExistence type="predicted"/>
<feature type="compositionally biased region" description="Basic and acidic residues" evidence="1">
    <location>
        <begin position="173"/>
        <end position="191"/>
    </location>
</feature>
<evidence type="ECO:0000313" key="3">
    <source>
        <dbReference type="Proteomes" id="UP000041254"/>
    </source>
</evidence>
<evidence type="ECO:0008006" key="4">
    <source>
        <dbReference type="Google" id="ProtNLM"/>
    </source>
</evidence>
<dbReference type="Gene3D" id="1.10.510.10">
    <property type="entry name" value="Transferase(Phosphotransferase) domain 1"/>
    <property type="match status" value="1"/>
</dbReference>
<keyword evidence="3" id="KW-1185">Reference proteome</keyword>
<evidence type="ECO:0000313" key="2">
    <source>
        <dbReference type="EMBL" id="CEM00770.1"/>
    </source>
</evidence>
<gene>
    <name evidence="2" type="ORF">Vbra_12954</name>
</gene>
<dbReference type="VEuPathDB" id="CryptoDB:Vbra_12954"/>
<dbReference type="SUPFAM" id="SSF56112">
    <property type="entry name" value="Protein kinase-like (PK-like)"/>
    <property type="match status" value="1"/>
</dbReference>
<dbReference type="AlphaFoldDB" id="A0A0G4ESC3"/>
<feature type="compositionally biased region" description="Pro residues" evidence="1">
    <location>
        <begin position="440"/>
        <end position="457"/>
    </location>
</feature>
<dbReference type="InterPro" id="IPR011009">
    <property type="entry name" value="Kinase-like_dom_sf"/>
</dbReference>
<evidence type="ECO:0000256" key="1">
    <source>
        <dbReference type="SAM" id="MobiDB-lite"/>
    </source>
</evidence>
<dbReference type="Proteomes" id="UP000041254">
    <property type="component" value="Unassembled WGS sequence"/>
</dbReference>
<organism evidence="2 3">
    <name type="scientific">Vitrella brassicaformis (strain CCMP3155)</name>
    <dbReference type="NCBI Taxonomy" id="1169540"/>
    <lineage>
        <taxon>Eukaryota</taxon>
        <taxon>Sar</taxon>
        <taxon>Alveolata</taxon>
        <taxon>Colpodellida</taxon>
        <taxon>Vitrellaceae</taxon>
        <taxon>Vitrella</taxon>
    </lineage>
</organism>